<organism evidence="9 10">
    <name type="scientific">Devosia pacifica</name>
    <dbReference type="NCBI Taxonomy" id="1335967"/>
    <lineage>
        <taxon>Bacteria</taxon>
        <taxon>Pseudomonadati</taxon>
        <taxon>Pseudomonadota</taxon>
        <taxon>Alphaproteobacteria</taxon>
        <taxon>Hyphomicrobiales</taxon>
        <taxon>Devosiaceae</taxon>
        <taxon>Devosia</taxon>
    </lineage>
</organism>
<evidence type="ECO:0000313" key="10">
    <source>
        <dbReference type="Proteomes" id="UP000646579"/>
    </source>
</evidence>
<protein>
    <submittedName>
        <fullName evidence="9">ABC transporter permease</fullName>
    </submittedName>
</protein>
<keyword evidence="4 7" id="KW-0812">Transmembrane</keyword>
<dbReference type="Proteomes" id="UP000646579">
    <property type="component" value="Unassembled WGS sequence"/>
</dbReference>
<dbReference type="InterPro" id="IPR045621">
    <property type="entry name" value="BPD_transp_1_N"/>
</dbReference>
<evidence type="ECO:0000256" key="5">
    <source>
        <dbReference type="ARBA" id="ARBA00022989"/>
    </source>
</evidence>
<dbReference type="InterPro" id="IPR035906">
    <property type="entry name" value="MetI-like_sf"/>
</dbReference>
<comment type="subcellular location">
    <subcellularLocation>
        <location evidence="1 7">Cell membrane</location>
        <topology evidence="1 7">Multi-pass membrane protein</topology>
    </subcellularLocation>
</comment>
<proteinExistence type="inferred from homology"/>
<dbReference type="PANTHER" id="PTHR43163">
    <property type="entry name" value="DIPEPTIDE TRANSPORT SYSTEM PERMEASE PROTEIN DPPB-RELATED"/>
    <property type="match status" value="1"/>
</dbReference>
<evidence type="ECO:0000256" key="6">
    <source>
        <dbReference type="ARBA" id="ARBA00023136"/>
    </source>
</evidence>
<dbReference type="Gene3D" id="1.10.3720.10">
    <property type="entry name" value="MetI-like"/>
    <property type="match status" value="1"/>
</dbReference>
<keyword evidence="10" id="KW-1185">Reference proteome</keyword>
<evidence type="ECO:0000256" key="2">
    <source>
        <dbReference type="ARBA" id="ARBA00022448"/>
    </source>
</evidence>
<dbReference type="AlphaFoldDB" id="A0A918S725"/>
<dbReference type="CDD" id="cd06261">
    <property type="entry name" value="TM_PBP2"/>
    <property type="match status" value="1"/>
</dbReference>
<keyword evidence="2 7" id="KW-0813">Transport</keyword>
<keyword evidence="5 7" id="KW-1133">Transmembrane helix</keyword>
<feature type="transmembrane region" description="Helical" evidence="7">
    <location>
        <begin position="136"/>
        <end position="164"/>
    </location>
</feature>
<feature type="domain" description="ABC transmembrane type-1" evidence="8">
    <location>
        <begin position="97"/>
        <end position="307"/>
    </location>
</feature>
<keyword evidence="6 7" id="KW-0472">Membrane</keyword>
<name>A0A918S725_9HYPH</name>
<accession>A0A918S725</accession>
<evidence type="ECO:0000256" key="1">
    <source>
        <dbReference type="ARBA" id="ARBA00004651"/>
    </source>
</evidence>
<dbReference type="PROSITE" id="PS50928">
    <property type="entry name" value="ABC_TM1"/>
    <property type="match status" value="1"/>
</dbReference>
<comment type="caution">
    <text evidence="9">The sequence shown here is derived from an EMBL/GenBank/DDBJ whole genome shotgun (WGS) entry which is preliminary data.</text>
</comment>
<dbReference type="PANTHER" id="PTHR43163:SF6">
    <property type="entry name" value="DIPEPTIDE TRANSPORT SYSTEM PERMEASE PROTEIN DPPB-RELATED"/>
    <property type="match status" value="1"/>
</dbReference>
<feature type="transmembrane region" description="Helical" evidence="7">
    <location>
        <begin position="97"/>
        <end position="124"/>
    </location>
</feature>
<dbReference type="InterPro" id="IPR000515">
    <property type="entry name" value="MetI-like"/>
</dbReference>
<feature type="transmembrane region" description="Helical" evidence="7">
    <location>
        <begin position="243"/>
        <end position="268"/>
    </location>
</feature>
<dbReference type="GO" id="GO:0005886">
    <property type="term" value="C:plasma membrane"/>
    <property type="evidence" value="ECO:0007669"/>
    <property type="project" value="UniProtKB-SubCell"/>
</dbReference>
<evidence type="ECO:0000259" key="8">
    <source>
        <dbReference type="PROSITE" id="PS50928"/>
    </source>
</evidence>
<feature type="transmembrane region" description="Helical" evidence="7">
    <location>
        <begin position="288"/>
        <end position="314"/>
    </location>
</feature>
<dbReference type="GO" id="GO:0055085">
    <property type="term" value="P:transmembrane transport"/>
    <property type="evidence" value="ECO:0007669"/>
    <property type="project" value="InterPro"/>
</dbReference>
<dbReference type="EMBL" id="BMZE01000002">
    <property type="protein sequence ID" value="GHA23847.1"/>
    <property type="molecule type" value="Genomic_DNA"/>
</dbReference>
<feature type="transmembrane region" description="Helical" evidence="7">
    <location>
        <begin position="184"/>
        <end position="205"/>
    </location>
</feature>
<evidence type="ECO:0000256" key="3">
    <source>
        <dbReference type="ARBA" id="ARBA00022475"/>
    </source>
</evidence>
<evidence type="ECO:0000256" key="7">
    <source>
        <dbReference type="RuleBase" id="RU363032"/>
    </source>
</evidence>
<reference evidence="9" key="1">
    <citation type="journal article" date="2014" name="Int. J. Syst. Evol. Microbiol.">
        <title>Complete genome sequence of Corynebacterium casei LMG S-19264T (=DSM 44701T), isolated from a smear-ripened cheese.</title>
        <authorList>
            <consortium name="US DOE Joint Genome Institute (JGI-PGF)"/>
            <person name="Walter F."/>
            <person name="Albersmeier A."/>
            <person name="Kalinowski J."/>
            <person name="Ruckert C."/>
        </authorList>
    </citation>
    <scope>NUCLEOTIDE SEQUENCE</scope>
    <source>
        <strain evidence="9">KCTC 32437</strain>
    </source>
</reference>
<dbReference type="Pfam" id="PF00528">
    <property type="entry name" value="BPD_transp_1"/>
    <property type="match status" value="1"/>
</dbReference>
<reference evidence="9" key="2">
    <citation type="submission" date="2020-09" db="EMBL/GenBank/DDBJ databases">
        <authorList>
            <person name="Sun Q."/>
            <person name="Kim S."/>
        </authorList>
    </citation>
    <scope>NUCLEOTIDE SEQUENCE</scope>
    <source>
        <strain evidence="9">KCTC 32437</strain>
    </source>
</reference>
<gene>
    <name evidence="9" type="ORF">GCM10007989_19280</name>
</gene>
<dbReference type="SUPFAM" id="SSF161098">
    <property type="entry name" value="MetI-like"/>
    <property type="match status" value="1"/>
</dbReference>
<evidence type="ECO:0000313" key="9">
    <source>
        <dbReference type="EMBL" id="GHA23847.1"/>
    </source>
</evidence>
<dbReference type="Pfam" id="PF19300">
    <property type="entry name" value="BPD_transp_1_N"/>
    <property type="match status" value="1"/>
</dbReference>
<sequence>MSRLAGRTLRLIVVLAVVAVVAFALAKLSPIDPVDAYLGADIARVGPEQRALIAERWGLDQPPSVQFFSWLQSLAQGELGYSMIYNAPVAEVIAERFWISLPLVGTAWLLSGIFGFVLGLAAGANAGGWADRVIRLYAYVLASAPSFWVAIVLLMVFAVGLGWAPVCCAGPIGVVPEAVTIWDRLSHLALPLITLSILGISQIALHTRAKMAEIMQSDAVLYARAQGAGTLDIAWRHGARNAALPAVTVLFASLGELFGGSVLAEQVFAYPGLGRAVVEAGLRGDVPLLLAATLVLTLFVCIGNMIADSLYAIVDPRLRRPRPSRVGHG</sequence>
<evidence type="ECO:0000256" key="4">
    <source>
        <dbReference type="ARBA" id="ARBA00022692"/>
    </source>
</evidence>
<comment type="similarity">
    <text evidence="7">Belongs to the binding-protein-dependent transport system permease family.</text>
</comment>
<keyword evidence="3" id="KW-1003">Cell membrane</keyword>